<comment type="caution">
    <text evidence="2">The sequence shown here is derived from an EMBL/GenBank/DDBJ whole genome shotgun (WGS) entry which is preliminary data.</text>
</comment>
<dbReference type="EMBL" id="JBBNAE010000006">
    <property type="protein sequence ID" value="KAK9116610.1"/>
    <property type="molecule type" value="Genomic_DNA"/>
</dbReference>
<sequence length="119" mass="13564">MSQQDLSLQQSSRSRFEEKRSGGVIRPGKKERAEGYINMYIASGVTSSFQSELARTTYVSALTPSDAQSYELQRSYVICIECGQLRHMKRDYPMLIDNDVSPVNEQSHMETQEDSESEE</sequence>
<organism evidence="2 3">
    <name type="scientific">Stephania japonica</name>
    <dbReference type="NCBI Taxonomy" id="461633"/>
    <lineage>
        <taxon>Eukaryota</taxon>
        <taxon>Viridiplantae</taxon>
        <taxon>Streptophyta</taxon>
        <taxon>Embryophyta</taxon>
        <taxon>Tracheophyta</taxon>
        <taxon>Spermatophyta</taxon>
        <taxon>Magnoliopsida</taxon>
        <taxon>Ranunculales</taxon>
        <taxon>Menispermaceae</taxon>
        <taxon>Menispermoideae</taxon>
        <taxon>Cissampelideae</taxon>
        <taxon>Stephania</taxon>
    </lineage>
</organism>
<gene>
    <name evidence="2" type="ORF">Sjap_015557</name>
</gene>
<feature type="region of interest" description="Disordered" evidence="1">
    <location>
        <begin position="1"/>
        <end position="29"/>
    </location>
</feature>
<feature type="region of interest" description="Disordered" evidence="1">
    <location>
        <begin position="98"/>
        <end position="119"/>
    </location>
</feature>
<evidence type="ECO:0000256" key="1">
    <source>
        <dbReference type="SAM" id="MobiDB-lite"/>
    </source>
</evidence>
<keyword evidence="3" id="KW-1185">Reference proteome</keyword>
<protein>
    <submittedName>
        <fullName evidence="2">Uncharacterized protein</fullName>
    </submittedName>
</protein>
<name>A0AAP0IK51_9MAGN</name>
<dbReference type="Proteomes" id="UP001417504">
    <property type="component" value="Unassembled WGS sequence"/>
</dbReference>
<evidence type="ECO:0000313" key="3">
    <source>
        <dbReference type="Proteomes" id="UP001417504"/>
    </source>
</evidence>
<evidence type="ECO:0000313" key="2">
    <source>
        <dbReference type="EMBL" id="KAK9116610.1"/>
    </source>
</evidence>
<feature type="compositionally biased region" description="Low complexity" evidence="1">
    <location>
        <begin position="1"/>
        <end position="13"/>
    </location>
</feature>
<dbReference type="AlphaFoldDB" id="A0AAP0IK51"/>
<accession>A0AAP0IK51</accession>
<reference evidence="2 3" key="1">
    <citation type="submission" date="2024-01" db="EMBL/GenBank/DDBJ databases">
        <title>Genome assemblies of Stephania.</title>
        <authorList>
            <person name="Yang L."/>
        </authorList>
    </citation>
    <scope>NUCLEOTIDE SEQUENCE [LARGE SCALE GENOMIC DNA]</scope>
    <source>
        <strain evidence="2">QJT</strain>
        <tissue evidence="2">Leaf</tissue>
    </source>
</reference>
<proteinExistence type="predicted"/>